<name>A0A0G0AFC8_9BACT</name>
<dbReference type="Proteomes" id="UP000034045">
    <property type="component" value="Unassembled WGS sequence"/>
</dbReference>
<proteinExistence type="predicted"/>
<dbReference type="PANTHER" id="PTHR43575:SF1">
    <property type="entry name" value="PROTEIN ABCI7, CHLOROPLASTIC"/>
    <property type="match status" value="1"/>
</dbReference>
<dbReference type="InterPro" id="IPR055346">
    <property type="entry name" value="Fe-S_cluster_assembly_SufBD"/>
</dbReference>
<dbReference type="GO" id="GO:0016226">
    <property type="term" value="P:iron-sulfur cluster assembly"/>
    <property type="evidence" value="ECO:0007669"/>
    <property type="project" value="InterPro"/>
</dbReference>
<accession>A0A0G0AFC8</accession>
<dbReference type="Pfam" id="PF01458">
    <property type="entry name" value="SUFBD_core"/>
    <property type="match status" value="1"/>
</dbReference>
<dbReference type="EMBL" id="LBPD01000031">
    <property type="protein sequence ID" value="KKP49931.1"/>
    <property type="molecule type" value="Genomic_DNA"/>
</dbReference>
<evidence type="ECO:0000259" key="1">
    <source>
        <dbReference type="Pfam" id="PF01458"/>
    </source>
</evidence>
<dbReference type="PANTHER" id="PTHR43575">
    <property type="entry name" value="PROTEIN ABCI7, CHLOROPLASTIC"/>
    <property type="match status" value="1"/>
</dbReference>
<dbReference type="InterPro" id="IPR000825">
    <property type="entry name" value="SUF_FeS_clus_asmbl_SufBD_core"/>
</dbReference>
<organism evidence="2 3">
    <name type="scientific">Candidatus Roizmanbacteria bacterium GW2011_GWA2_33_33</name>
    <dbReference type="NCBI Taxonomy" id="1618476"/>
    <lineage>
        <taxon>Bacteria</taxon>
        <taxon>Candidatus Roizmaniibacteriota</taxon>
    </lineage>
</organism>
<evidence type="ECO:0000313" key="3">
    <source>
        <dbReference type="Proteomes" id="UP000034045"/>
    </source>
</evidence>
<dbReference type="InterPro" id="IPR037284">
    <property type="entry name" value="SUF_FeS_clus_asmbl_SufBD_sf"/>
</dbReference>
<feature type="domain" description="SUF system FeS cluster assembly SufBD core" evidence="1">
    <location>
        <begin position="44"/>
        <end position="180"/>
    </location>
</feature>
<dbReference type="SUPFAM" id="SSF101960">
    <property type="entry name" value="Stabilizer of iron transporter SufD"/>
    <property type="match status" value="1"/>
</dbReference>
<protein>
    <submittedName>
        <fullName evidence="2">Cysteine desulfurase activator SufB</fullName>
    </submittedName>
</protein>
<evidence type="ECO:0000313" key="2">
    <source>
        <dbReference type="EMBL" id="KKP49931.1"/>
    </source>
</evidence>
<comment type="caution">
    <text evidence="2">The sequence shown here is derived from an EMBL/GenBank/DDBJ whole genome shotgun (WGS) entry which is preliminary data.</text>
</comment>
<sequence length="198" mass="22679">MRQLNNETMKNMQFINLNETKKTKLEFNKPGDYLVFFHNLSGEFDFNINSSGVNLDILGLFVGKKSDNFKLKTNQYHIAPGSTSNLLIKGVFDDQSKFIYQGLIKIEKTGQKSHAYQKNKNLILSEKVYIDSRPFLEILANDVFCTHGSTTGKINEESLFYLKSRGLDQKIAEQLYVSGFIQEIIDKIKPYKVSTIIC</sequence>
<dbReference type="AlphaFoldDB" id="A0A0G0AFC8"/>
<reference evidence="2 3" key="1">
    <citation type="journal article" date="2015" name="Nature">
        <title>rRNA introns, odd ribosomes, and small enigmatic genomes across a large radiation of phyla.</title>
        <authorList>
            <person name="Brown C.T."/>
            <person name="Hug L.A."/>
            <person name="Thomas B.C."/>
            <person name="Sharon I."/>
            <person name="Castelle C.J."/>
            <person name="Singh A."/>
            <person name="Wilkins M.J."/>
            <person name="Williams K.H."/>
            <person name="Banfield J.F."/>
        </authorList>
    </citation>
    <scope>NUCLEOTIDE SEQUENCE [LARGE SCALE GENOMIC DNA]</scope>
</reference>
<gene>
    <name evidence="2" type="ORF">UR42_C0031G0006</name>
</gene>